<evidence type="ECO:0000313" key="3">
    <source>
        <dbReference type="EMBL" id="GAA5175358.1"/>
    </source>
</evidence>
<feature type="compositionally biased region" description="Polar residues" evidence="1">
    <location>
        <begin position="154"/>
        <end position="169"/>
    </location>
</feature>
<protein>
    <submittedName>
        <fullName evidence="3">Uncharacterized protein</fullName>
    </submittedName>
</protein>
<comment type="caution">
    <text evidence="3">The sequence shown here is derived from an EMBL/GenBank/DDBJ whole genome shotgun (WGS) entry which is preliminary data.</text>
</comment>
<evidence type="ECO:0000313" key="4">
    <source>
        <dbReference type="Proteomes" id="UP001428817"/>
    </source>
</evidence>
<keyword evidence="4" id="KW-1185">Reference proteome</keyword>
<reference evidence="4" key="1">
    <citation type="journal article" date="2019" name="Int. J. Syst. Evol. Microbiol.">
        <title>The Global Catalogue of Microorganisms (GCM) 10K type strain sequencing project: providing services to taxonomists for standard genome sequencing and annotation.</title>
        <authorList>
            <consortium name="The Broad Institute Genomics Platform"/>
            <consortium name="The Broad Institute Genome Sequencing Center for Infectious Disease"/>
            <person name="Wu L."/>
            <person name="Ma J."/>
        </authorList>
    </citation>
    <scope>NUCLEOTIDE SEQUENCE [LARGE SCALE GENOMIC DNA]</scope>
    <source>
        <strain evidence="4">JCM 18303</strain>
    </source>
</reference>
<dbReference type="EMBL" id="BAABJP010000064">
    <property type="protein sequence ID" value="GAA5175358.1"/>
    <property type="molecule type" value="Genomic_DNA"/>
</dbReference>
<evidence type="ECO:0000256" key="1">
    <source>
        <dbReference type="SAM" id="MobiDB-lite"/>
    </source>
</evidence>
<name>A0ABP9REQ4_9PSEU</name>
<accession>A0ABP9REQ4</accession>
<feature type="compositionally biased region" description="Polar residues" evidence="1">
    <location>
        <begin position="188"/>
        <end position="205"/>
    </location>
</feature>
<evidence type="ECO:0000256" key="2">
    <source>
        <dbReference type="SAM" id="SignalP"/>
    </source>
</evidence>
<feature type="region of interest" description="Disordered" evidence="1">
    <location>
        <begin position="39"/>
        <end position="80"/>
    </location>
</feature>
<organism evidence="3 4">
    <name type="scientific">Pseudonocardia eucalypti</name>
    <dbReference type="NCBI Taxonomy" id="648755"/>
    <lineage>
        <taxon>Bacteria</taxon>
        <taxon>Bacillati</taxon>
        <taxon>Actinomycetota</taxon>
        <taxon>Actinomycetes</taxon>
        <taxon>Pseudonocardiales</taxon>
        <taxon>Pseudonocardiaceae</taxon>
        <taxon>Pseudonocardia</taxon>
    </lineage>
</organism>
<feature type="region of interest" description="Disordered" evidence="1">
    <location>
        <begin position="130"/>
        <end position="222"/>
    </location>
</feature>
<feature type="compositionally biased region" description="Low complexity" evidence="1">
    <location>
        <begin position="64"/>
        <end position="74"/>
    </location>
</feature>
<feature type="chain" id="PRO_5046023082" evidence="2">
    <location>
        <begin position="27"/>
        <end position="222"/>
    </location>
</feature>
<proteinExistence type="predicted"/>
<dbReference type="Proteomes" id="UP001428817">
    <property type="component" value="Unassembled WGS sequence"/>
</dbReference>
<feature type="signal peptide" evidence="2">
    <location>
        <begin position="1"/>
        <end position="26"/>
    </location>
</feature>
<gene>
    <name evidence="3" type="ORF">GCM10023321_81300</name>
</gene>
<sequence length="222" mass="22521">MSRTGSFGKVLAAAALPLAVGGLPQAFVTQPSTVELVSYARDDDGSGDPADQLGFWVPRSRDVSSGSSSGGTSSADPDYSESVMDEIRAFFRSVLGKGSSGSGSAEAGPFSDSPDYWRKIYYDQAMAVASGAVDASAGQTAETTEDPRPVINNPAPTSGSTVETQSASPDSEPVLPSVGSEPIVPSQPDVSNSPQNGRSQPSSDIDSGGDPKAPKANGSSGK</sequence>
<keyword evidence="2" id="KW-0732">Signal</keyword>